<comment type="caution">
    <text evidence="2">The sequence shown here is derived from an EMBL/GenBank/DDBJ whole genome shotgun (WGS) entry which is preliminary data.</text>
</comment>
<evidence type="ECO:0000313" key="2">
    <source>
        <dbReference type="EMBL" id="KAG6511753.1"/>
    </source>
</evidence>
<keyword evidence="3" id="KW-1185">Reference proteome</keyword>
<feature type="compositionally biased region" description="Basic and acidic residues" evidence="1">
    <location>
        <begin position="19"/>
        <end position="29"/>
    </location>
</feature>
<reference evidence="2 3" key="1">
    <citation type="submission" date="2020-08" db="EMBL/GenBank/DDBJ databases">
        <title>Plant Genome Project.</title>
        <authorList>
            <person name="Zhang R.-G."/>
        </authorList>
    </citation>
    <scope>NUCLEOTIDE SEQUENCE [LARGE SCALE GENOMIC DNA]</scope>
    <source>
        <tissue evidence="2">Rhizome</tissue>
    </source>
</reference>
<name>A0A8J5LGC1_ZINOF</name>
<dbReference type="EMBL" id="JACMSC010000008">
    <property type="protein sequence ID" value="KAG6511753.1"/>
    <property type="molecule type" value="Genomic_DNA"/>
</dbReference>
<organism evidence="2 3">
    <name type="scientific">Zingiber officinale</name>
    <name type="common">Ginger</name>
    <name type="synonym">Amomum zingiber</name>
    <dbReference type="NCBI Taxonomy" id="94328"/>
    <lineage>
        <taxon>Eukaryota</taxon>
        <taxon>Viridiplantae</taxon>
        <taxon>Streptophyta</taxon>
        <taxon>Embryophyta</taxon>
        <taxon>Tracheophyta</taxon>
        <taxon>Spermatophyta</taxon>
        <taxon>Magnoliopsida</taxon>
        <taxon>Liliopsida</taxon>
        <taxon>Zingiberales</taxon>
        <taxon>Zingiberaceae</taxon>
        <taxon>Zingiber</taxon>
    </lineage>
</organism>
<feature type="compositionally biased region" description="Low complexity" evidence="1">
    <location>
        <begin position="77"/>
        <end position="102"/>
    </location>
</feature>
<proteinExistence type="predicted"/>
<gene>
    <name evidence="2" type="ORF">ZIOFF_029830</name>
</gene>
<evidence type="ECO:0000313" key="3">
    <source>
        <dbReference type="Proteomes" id="UP000734854"/>
    </source>
</evidence>
<feature type="region of interest" description="Disordered" evidence="1">
    <location>
        <begin position="1"/>
        <end position="63"/>
    </location>
</feature>
<sequence>MAEKAAGAIRVKLGFHGKGRGEGLGDRTHCSLAPSATPTASRTRSRRWARSTPAASYLSSSPSPFITQCNDSYRLKTSSTPWSSSSSPSSSSISSSPSLSSLSLTSAFSAPPSLSASLGGCSSSPLGSTSSSSLAAGPPGLTSLLRLPPKSINLTQCHIYLCKLVELGLHDHARLEQCRKV</sequence>
<protein>
    <submittedName>
        <fullName evidence="2">Uncharacterized protein</fullName>
    </submittedName>
</protein>
<feature type="compositionally biased region" description="Low complexity" evidence="1">
    <location>
        <begin position="33"/>
        <end position="42"/>
    </location>
</feature>
<feature type="compositionally biased region" description="Low complexity" evidence="1">
    <location>
        <begin position="50"/>
        <end position="63"/>
    </location>
</feature>
<feature type="region of interest" description="Disordered" evidence="1">
    <location>
        <begin position="75"/>
        <end position="102"/>
    </location>
</feature>
<dbReference type="Proteomes" id="UP000734854">
    <property type="component" value="Unassembled WGS sequence"/>
</dbReference>
<evidence type="ECO:0000256" key="1">
    <source>
        <dbReference type="SAM" id="MobiDB-lite"/>
    </source>
</evidence>
<dbReference type="AlphaFoldDB" id="A0A8J5LGC1"/>
<accession>A0A8J5LGC1</accession>